<evidence type="ECO:0000313" key="3">
    <source>
        <dbReference type="Proteomes" id="UP000318704"/>
    </source>
</evidence>
<dbReference type="Proteomes" id="UP000318704">
    <property type="component" value="Chromosome"/>
</dbReference>
<dbReference type="InterPro" id="IPR037401">
    <property type="entry name" value="SnoaL-like"/>
</dbReference>
<dbReference type="RefSeq" id="WP_144982266.1">
    <property type="nucleotide sequence ID" value="NZ_CP037920.1"/>
</dbReference>
<dbReference type="Pfam" id="PF12680">
    <property type="entry name" value="SnoaL_2"/>
    <property type="match status" value="1"/>
</dbReference>
<name>A0A517VRF0_9PLAN</name>
<dbReference type="Gene3D" id="3.10.450.50">
    <property type="match status" value="1"/>
</dbReference>
<reference evidence="2 3" key="1">
    <citation type="submission" date="2019-03" db="EMBL/GenBank/DDBJ databases">
        <title>Deep-cultivation of Planctomycetes and their phenomic and genomic characterization uncovers novel biology.</title>
        <authorList>
            <person name="Wiegand S."/>
            <person name="Jogler M."/>
            <person name="Boedeker C."/>
            <person name="Pinto D."/>
            <person name="Vollmers J."/>
            <person name="Rivas-Marin E."/>
            <person name="Kohn T."/>
            <person name="Peeters S.H."/>
            <person name="Heuer A."/>
            <person name="Rast P."/>
            <person name="Oberbeckmann S."/>
            <person name="Bunk B."/>
            <person name="Jeske O."/>
            <person name="Meyerdierks A."/>
            <person name="Storesund J.E."/>
            <person name="Kallscheuer N."/>
            <person name="Luecker S."/>
            <person name="Lage O.M."/>
            <person name="Pohl T."/>
            <person name="Merkel B.J."/>
            <person name="Hornburger P."/>
            <person name="Mueller R.-W."/>
            <person name="Bruemmer F."/>
            <person name="Labrenz M."/>
            <person name="Spormann A.M."/>
            <person name="Op den Camp H."/>
            <person name="Overmann J."/>
            <person name="Amann R."/>
            <person name="Jetten M.S.M."/>
            <person name="Mascher T."/>
            <person name="Medema M.H."/>
            <person name="Devos D.P."/>
            <person name="Kaster A.-K."/>
            <person name="Ovreas L."/>
            <person name="Rohde M."/>
            <person name="Galperin M.Y."/>
            <person name="Jogler C."/>
        </authorList>
    </citation>
    <scope>NUCLEOTIDE SEQUENCE [LARGE SCALE GENOMIC DNA]</scope>
    <source>
        <strain evidence="2 3">V144</strain>
    </source>
</reference>
<evidence type="ECO:0000313" key="2">
    <source>
        <dbReference type="EMBL" id="QDT95582.1"/>
    </source>
</evidence>
<gene>
    <name evidence="2" type="ORF">V144x_10270</name>
</gene>
<proteinExistence type="predicted"/>
<dbReference type="InterPro" id="IPR032710">
    <property type="entry name" value="NTF2-like_dom_sf"/>
</dbReference>
<dbReference type="KEGG" id="gaw:V144x_10270"/>
<accession>A0A517VRF0</accession>
<dbReference type="AlphaFoldDB" id="A0A517VRF0"/>
<protein>
    <submittedName>
        <fullName evidence="2">SnoaL-like domain protein</fullName>
    </submittedName>
</protein>
<dbReference type="EMBL" id="CP037920">
    <property type="protein sequence ID" value="QDT95582.1"/>
    <property type="molecule type" value="Genomic_DNA"/>
</dbReference>
<dbReference type="SUPFAM" id="SSF54427">
    <property type="entry name" value="NTF2-like"/>
    <property type="match status" value="1"/>
</dbReference>
<organism evidence="2 3">
    <name type="scientific">Gimesia aquarii</name>
    <dbReference type="NCBI Taxonomy" id="2527964"/>
    <lineage>
        <taxon>Bacteria</taxon>
        <taxon>Pseudomonadati</taxon>
        <taxon>Planctomycetota</taxon>
        <taxon>Planctomycetia</taxon>
        <taxon>Planctomycetales</taxon>
        <taxon>Planctomycetaceae</taxon>
        <taxon>Gimesia</taxon>
    </lineage>
</organism>
<feature type="domain" description="SnoaL-like" evidence="1">
    <location>
        <begin position="9"/>
        <end position="78"/>
    </location>
</feature>
<evidence type="ECO:0000259" key="1">
    <source>
        <dbReference type="Pfam" id="PF12680"/>
    </source>
</evidence>
<sequence length="112" mass="12887">MTNRDLTLRFIERFCAGDVEGLVSILAENLQFRGPFHQFESREGYLTCLRNDPPVPSQFQVVSITESEDQVAVFFEYQKSNESLLIAQLFKCFDNQITEILLVFDGRGFVPD</sequence>